<evidence type="ECO:0000313" key="2">
    <source>
        <dbReference type="EnsemblMetazoa" id="G22180.1:cds"/>
    </source>
</evidence>
<evidence type="ECO:0000313" key="3">
    <source>
        <dbReference type="Proteomes" id="UP000005408"/>
    </source>
</evidence>
<feature type="compositionally biased region" description="Basic and acidic residues" evidence="1">
    <location>
        <begin position="540"/>
        <end position="549"/>
    </location>
</feature>
<dbReference type="Proteomes" id="UP000005408">
    <property type="component" value="Unassembled WGS sequence"/>
</dbReference>
<organism evidence="2 3">
    <name type="scientific">Magallana gigas</name>
    <name type="common">Pacific oyster</name>
    <name type="synonym">Crassostrea gigas</name>
    <dbReference type="NCBI Taxonomy" id="29159"/>
    <lineage>
        <taxon>Eukaryota</taxon>
        <taxon>Metazoa</taxon>
        <taxon>Spiralia</taxon>
        <taxon>Lophotrochozoa</taxon>
        <taxon>Mollusca</taxon>
        <taxon>Bivalvia</taxon>
        <taxon>Autobranchia</taxon>
        <taxon>Pteriomorphia</taxon>
        <taxon>Ostreida</taxon>
        <taxon>Ostreoidea</taxon>
        <taxon>Ostreidae</taxon>
        <taxon>Magallana</taxon>
    </lineage>
</organism>
<name>A0A8W8K2V3_MAGGI</name>
<evidence type="ECO:0000256" key="1">
    <source>
        <dbReference type="SAM" id="MobiDB-lite"/>
    </source>
</evidence>
<feature type="compositionally biased region" description="Basic and acidic residues" evidence="1">
    <location>
        <begin position="515"/>
        <end position="525"/>
    </location>
</feature>
<protein>
    <submittedName>
        <fullName evidence="2">Uncharacterized protein</fullName>
    </submittedName>
</protein>
<dbReference type="AlphaFoldDB" id="A0A8W8K2V3"/>
<dbReference type="EnsemblMetazoa" id="G22180.1">
    <property type="protein sequence ID" value="G22180.1:cds"/>
    <property type="gene ID" value="G22180"/>
</dbReference>
<accession>A0A8W8K2V3</accession>
<keyword evidence="3" id="KW-1185">Reference proteome</keyword>
<proteinExistence type="predicted"/>
<reference evidence="2" key="1">
    <citation type="submission" date="2022-08" db="UniProtKB">
        <authorList>
            <consortium name="EnsemblMetazoa"/>
        </authorList>
    </citation>
    <scope>IDENTIFICATION</scope>
    <source>
        <strain evidence="2">05x7-T-G4-1.051#20</strain>
    </source>
</reference>
<feature type="region of interest" description="Disordered" evidence="1">
    <location>
        <begin position="515"/>
        <end position="561"/>
    </location>
</feature>
<sequence length="649" mass="73341">MWRQDVLFAERTFSEKFDIIEPKTVTEMYSFTSKRKTMEEQCLYTESVLGQVGAYKGPVGMSFLTRPITQGTYVEVEPPRKRFHSGNEQRVLQNTWQTQRVDRVAQCGTNQVLDDKQIQDFIASTVLPRHRTLINSAGGINWSNNQPEERQTHQRFQRQVENFLPACVPYSKELTNQAQAQFIPQTTNVAHRETISNHRERMVPSFPRGNYCPQATEEKVIMSIPQGISDHEEEEEIITVVEGTPNDILHNLQGFSVTKGMQEKMAYFPQGNRVPQQTQDGIICIPQRFSMDQGSQEEGVIIPQGTLQQEKCDHQGTLDEIICIPQGIDYSHKMQSESICSVQGLHSSISYGTQDNFHKGIEEEGISVQQEIISIPGQSPLCKISYAPQEINFPQRKQGQDQNMYDLSKGIDCQGPHTWGMPIQGVTTNDVSDHNQPGSTNLQPGLISHIATTQPEVHIEQNLKDNVQQTQLTNVNVESSSLSSIAERSRAIAAEVFSDAAQHVAQVNVDKKSGVEVTPDHEHETQTSTTSQQSRKRKRTESADIENKIKQSPLKHQKVNREAADMTWQIESKPGKKVWSKNIADHEEFMEDAIKILRGQSADIFPESVINQLFKDTFESDISLTSSDEFVVDPLVFFNSEFGLEFCSL</sequence>